<gene>
    <name evidence="2" type="ORF">AC578_3861</name>
</gene>
<dbReference type="EMBL" id="LFZN01000265">
    <property type="protein sequence ID" value="KXS94717.1"/>
    <property type="molecule type" value="Genomic_DNA"/>
</dbReference>
<feature type="compositionally biased region" description="Polar residues" evidence="1">
    <location>
        <begin position="13"/>
        <end position="37"/>
    </location>
</feature>
<keyword evidence="3" id="KW-1185">Reference proteome</keyword>
<protein>
    <submittedName>
        <fullName evidence="2">Uncharacterized protein</fullName>
    </submittedName>
</protein>
<accession>A0A139GWY7</accession>
<evidence type="ECO:0000256" key="1">
    <source>
        <dbReference type="SAM" id="MobiDB-lite"/>
    </source>
</evidence>
<evidence type="ECO:0000313" key="3">
    <source>
        <dbReference type="Proteomes" id="UP000070133"/>
    </source>
</evidence>
<organism evidence="2 3">
    <name type="scientific">Pseudocercospora eumusae</name>
    <dbReference type="NCBI Taxonomy" id="321146"/>
    <lineage>
        <taxon>Eukaryota</taxon>
        <taxon>Fungi</taxon>
        <taxon>Dikarya</taxon>
        <taxon>Ascomycota</taxon>
        <taxon>Pezizomycotina</taxon>
        <taxon>Dothideomycetes</taxon>
        <taxon>Dothideomycetidae</taxon>
        <taxon>Mycosphaerellales</taxon>
        <taxon>Mycosphaerellaceae</taxon>
        <taxon>Pseudocercospora</taxon>
    </lineage>
</organism>
<sequence length="395" mass="45495">MKPPAPPASSSSFSGSRNEESAPNCSNHGNTSACPSSDCSITTCSVLSLSDPKIRHINGALRELNANELAALRPLIQSHIQQRKVLKQILSCDSTRFDALVTNHNKIHDFLHQVEVEELAGLQFLIERHGEMKKTMDTLVSEEKNLVDSCKPDESGVVPHLLWQFSANELERIKFLFEQCVKDRKTAAFIPHPSRCFFLEMPRELRDRIFVFLGRRYIAAVLRSLEQFSWGFTPAREDPDCHSNFAIWNINHQIQAEFTDMLCGPEVLCGQIWDSKARPPRWTMMPRSLFEICLRELFRRRRTCIADARWLDEARWPPEMLEILPGASSRVRIARIYWISFKAAGRRKHILLSCHRKPSSQAFWLWAYEATASMKGRLDRQWRVGVDKMRAVHVL</sequence>
<dbReference type="AlphaFoldDB" id="A0A139GWY7"/>
<feature type="region of interest" description="Disordered" evidence="1">
    <location>
        <begin position="1"/>
        <end position="37"/>
    </location>
</feature>
<proteinExistence type="predicted"/>
<comment type="caution">
    <text evidence="2">The sequence shown here is derived from an EMBL/GenBank/DDBJ whole genome shotgun (WGS) entry which is preliminary data.</text>
</comment>
<reference evidence="2 3" key="1">
    <citation type="submission" date="2015-07" db="EMBL/GenBank/DDBJ databases">
        <title>Comparative genomics of the Sigatoka disease complex on banana suggests a link between parallel evolutionary changes in Pseudocercospora fijiensis and Pseudocercospora eumusae and increased virulence on the banana host.</title>
        <authorList>
            <person name="Chang T.-C."/>
            <person name="Salvucci A."/>
            <person name="Crous P.W."/>
            <person name="Stergiopoulos I."/>
        </authorList>
    </citation>
    <scope>NUCLEOTIDE SEQUENCE [LARGE SCALE GENOMIC DNA]</scope>
    <source>
        <strain evidence="2 3">CBS 114824</strain>
    </source>
</reference>
<evidence type="ECO:0000313" key="2">
    <source>
        <dbReference type="EMBL" id="KXS94717.1"/>
    </source>
</evidence>
<name>A0A139GWY7_9PEZI</name>
<dbReference type="OrthoDB" id="10641090at2759"/>
<dbReference type="Proteomes" id="UP000070133">
    <property type="component" value="Unassembled WGS sequence"/>
</dbReference>